<evidence type="ECO:0000256" key="5">
    <source>
        <dbReference type="ARBA" id="ARBA00022692"/>
    </source>
</evidence>
<evidence type="ECO:0000313" key="9">
    <source>
        <dbReference type="EMBL" id="SDA39233.1"/>
    </source>
</evidence>
<accession>A0A1G5V027</accession>
<comment type="similarity">
    <text evidence="2 8">Belongs to the alanine or glycine:cation symporter (AGCS) (TC 2.A.25) family.</text>
</comment>
<feature type="transmembrane region" description="Helical" evidence="8">
    <location>
        <begin position="385"/>
        <end position="409"/>
    </location>
</feature>
<dbReference type="PANTHER" id="PTHR30330">
    <property type="entry name" value="AGSS FAMILY TRANSPORTER, SODIUM-ALANINE"/>
    <property type="match status" value="1"/>
</dbReference>
<evidence type="ECO:0000256" key="7">
    <source>
        <dbReference type="ARBA" id="ARBA00023136"/>
    </source>
</evidence>
<dbReference type="GO" id="GO:0005283">
    <property type="term" value="F:amino acid:sodium symporter activity"/>
    <property type="evidence" value="ECO:0007669"/>
    <property type="project" value="InterPro"/>
</dbReference>
<feature type="transmembrane region" description="Helical" evidence="8">
    <location>
        <begin position="456"/>
        <end position="477"/>
    </location>
</feature>
<dbReference type="AlphaFoldDB" id="A0A1G5V027"/>
<evidence type="ECO:0000256" key="3">
    <source>
        <dbReference type="ARBA" id="ARBA00022448"/>
    </source>
</evidence>
<dbReference type="Pfam" id="PF01235">
    <property type="entry name" value="Na_Ala_symp"/>
    <property type="match status" value="1"/>
</dbReference>
<keyword evidence="5 8" id="KW-0812">Transmembrane</keyword>
<feature type="transmembrane region" description="Helical" evidence="8">
    <location>
        <begin position="212"/>
        <end position="230"/>
    </location>
</feature>
<name>A0A1G5V027_9FIRM</name>
<feature type="transmembrane region" description="Helical" evidence="8">
    <location>
        <begin position="37"/>
        <end position="61"/>
    </location>
</feature>
<dbReference type="RefSeq" id="WP_091363024.1">
    <property type="nucleotide sequence ID" value="NZ_FMXA01000004.1"/>
</dbReference>
<dbReference type="PANTHER" id="PTHR30330:SF1">
    <property type="entry name" value="AMINO-ACID CARRIER PROTEIN ALST"/>
    <property type="match status" value="1"/>
</dbReference>
<reference evidence="9 10" key="1">
    <citation type="submission" date="2016-10" db="EMBL/GenBank/DDBJ databases">
        <authorList>
            <person name="de Groot N.N."/>
        </authorList>
    </citation>
    <scope>NUCLEOTIDE SEQUENCE [LARGE SCALE GENOMIC DNA]</scope>
    <source>
        <strain evidence="9 10">DSM 15230</strain>
    </source>
</reference>
<dbReference type="OrthoDB" id="9804874at2"/>
<evidence type="ECO:0000313" key="10">
    <source>
        <dbReference type="Proteomes" id="UP000199689"/>
    </source>
</evidence>
<evidence type="ECO:0000256" key="6">
    <source>
        <dbReference type="ARBA" id="ARBA00022989"/>
    </source>
</evidence>
<keyword evidence="10" id="KW-1185">Reference proteome</keyword>
<keyword evidence="8" id="KW-0769">Symport</keyword>
<dbReference type="GeneID" id="87755302"/>
<keyword evidence="4 8" id="KW-1003">Cell membrane</keyword>
<dbReference type="EMBL" id="FMXA01000004">
    <property type="protein sequence ID" value="SDA39233.1"/>
    <property type="molecule type" value="Genomic_DNA"/>
</dbReference>
<protein>
    <submittedName>
        <fullName evidence="9">Alanine or glycine:cation symporter, AGCS family</fullName>
    </submittedName>
</protein>
<feature type="transmembrane region" description="Helical" evidence="8">
    <location>
        <begin position="272"/>
        <end position="293"/>
    </location>
</feature>
<feature type="transmembrane region" description="Helical" evidence="8">
    <location>
        <begin position="421"/>
        <end position="444"/>
    </location>
</feature>
<dbReference type="PROSITE" id="PS00873">
    <property type="entry name" value="NA_ALANINE_SYMP"/>
    <property type="match status" value="1"/>
</dbReference>
<feature type="transmembrane region" description="Helical" evidence="8">
    <location>
        <begin position="166"/>
        <end position="192"/>
    </location>
</feature>
<keyword evidence="3 8" id="KW-0813">Transport</keyword>
<evidence type="ECO:0000256" key="1">
    <source>
        <dbReference type="ARBA" id="ARBA00004651"/>
    </source>
</evidence>
<dbReference type="NCBIfam" id="TIGR00835">
    <property type="entry name" value="agcS"/>
    <property type="match status" value="1"/>
</dbReference>
<dbReference type="InterPro" id="IPR001463">
    <property type="entry name" value="Na/Ala_symport"/>
</dbReference>
<comment type="subcellular location">
    <subcellularLocation>
        <location evidence="1 8">Cell membrane</location>
        <topology evidence="1 8">Multi-pass membrane protein</topology>
    </subcellularLocation>
</comment>
<keyword evidence="6 8" id="KW-1133">Transmembrane helix</keyword>
<dbReference type="PRINTS" id="PR00175">
    <property type="entry name" value="NAALASMPORT"/>
</dbReference>
<sequence>MESLFAAVNAVLSFITPVSDFFWDFPKNFTWYQQIPILGNFSLAIIVLVGSGLYFTFRLGFIQVRYFKKGIRLLVHRRRSDSGISPLAAFFLSSAMRVGPGNIIGVTGAIAAGGPGALFWMWISAFFGMATAYTESVLAQLFKEKRGDEFVGGLPFYARKLLGDRAWIGVALSCVYILYAMFCLPAQGFNVVTSIGAMAEVATGTSIPVQSSFYYVVSILVVGLAALIAFGGIRRVTRATDAMVPVMAVVYVGTVLFLIVTNLHRVPYFFEAVFAGAFKPEAVFGGAFGVALVQGVKRGLMSNEAGQGTITMAAAAADARHPCEQGLVAALGVFLDTHIICTMTGFVVIMAQQWSANPAGWEAAGTYPKFMLSIHAMAPGALDTVAMFLVSLCFCLFAYTTMVGMITFSEIAANRISSTPALIYSIRLLGVFVAAFGIFCNIAGYDLSNLWAFSDLGNIIIVYCNIPLLYMGFRYVLGATRQYNPDRGSGFCSDSIGLNTCCWSEQKQR</sequence>
<evidence type="ECO:0000256" key="2">
    <source>
        <dbReference type="ARBA" id="ARBA00009261"/>
    </source>
</evidence>
<dbReference type="Proteomes" id="UP000199689">
    <property type="component" value="Unassembled WGS sequence"/>
</dbReference>
<organism evidence="9 10">
    <name type="scientific">Allisonella histaminiformans</name>
    <dbReference type="NCBI Taxonomy" id="209880"/>
    <lineage>
        <taxon>Bacteria</taxon>
        <taxon>Bacillati</taxon>
        <taxon>Bacillota</taxon>
        <taxon>Negativicutes</taxon>
        <taxon>Veillonellales</taxon>
        <taxon>Veillonellaceae</taxon>
        <taxon>Allisonella</taxon>
    </lineage>
</organism>
<dbReference type="GO" id="GO:0005886">
    <property type="term" value="C:plasma membrane"/>
    <property type="evidence" value="ECO:0007669"/>
    <property type="project" value="UniProtKB-SubCell"/>
</dbReference>
<feature type="transmembrane region" description="Helical" evidence="8">
    <location>
        <begin position="327"/>
        <end position="351"/>
    </location>
</feature>
<dbReference type="Gene3D" id="1.20.1740.10">
    <property type="entry name" value="Amino acid/polyamine transporter I"/>
    <property type="match status" value="1"/>
</dbReference>
<gene>
    <name evidence="9" type="ORF">SAMN02910343_00254</name>
</gene>
<keyword evidence="7 8" id="KW-0472">Membrane</keyword>
<proteinExistence type="inferred from homology"/>
<feature type="transmembrane region" description="Helical" evidence="8">
    <location>
        <begin position="242"/>
        <end position="260"/>
    </location>
</feature>
<evidence type="ECO:0000256" key="4">
    <source>
        <dbReference type="ARBA" id="ARBA00022475"/>
    </source>
</evidence>
<evidence type="ECO:0000256" key="8">
    <source>
        <dbReference type="RuleBase" id="RU363064"/>
    </source>
</evidence>